<dbReference type="EMBL" id="KF900550">
    <property type="protein sequence ID" value="AIE98937.1"/>
    <property type="molecule type" value="Genomic_DNA"/>
</dbReference>
<protein>
    <submittedName>
        <fullName evidence="1">Uncharacterized protein</fullName>
    </submittedName>
</protein>
<proteinExistence type="predicted"/>
<dbReference type="AlphaFoldDB" id="A0A075GBB5"/>
<name>A0A075GBB5_9EURY</name>
<reference evidence="1" key="1">
    <citation type="journal article" date="2014" name="Genome Biol. Evol.">
        <title>Pangenome evidence for extensive interdomain horizontal transfer affecting lineage core and shell genes in uncultured planktonic thaumarchaeota and euryarchaeota.</title>
        <authorList>
            <person name="Deschamps P."/>
            <person name="Zivanovic Y."/>
            <person name="Moreira D."/>
            <person name="Rodriguez-Valera F."/>
            <person name="Lopez-Garcia P."/>
        </authorList>
    </citation>
    <scope>NUCLEOTIDE SEQUENCE</scope>
</reference>
<sequence>MGSPDMTSVSVSFEVRRQLNSMRALGNYKSVDDLILQLLKEHRLSQIKQDSGALQAALGDIGGVNVDALVQKLGLSPFKE</sequence>
<evidence type="ECO:0000313" key="1">
    <source>
        <dbReference type="EMBL" id="AIE98937.1"/>
    </source>
</evidence>
<organism evidence="1">
    <name type="scientific">uncultured marine group II/III euryarchaeote KM3_102_D05</name>
    <dbReference type="NCBI Taxonomy" id="1457845"/>
    <lineage>
        <taxon>Archaea</taxon>
        <taxon>Methanobacteriati</taxon>
        <taxon>Methanobacteriota</taxon>
        <taxon>environmental samples</taxon>
    </lineage>
</organism>
<accession>A0A075GBB5</accession>